<dbReference type="OrthoDB" id="5945798at2759"/>
<reference evidence="8" key="1">
    <citation type="journal article" date="2014" name="BMC Genomics">
        <title>Genome characteristics reveal the impact of lichenization on lichen-forming fungus Endocarpon pusillum Hedwig (Verrucariales, Ascomycota).</title>
        <authorList>
            <person name="Wang Y.-Y."/>
            <person name="Liu B."/>
            <person name="Zhang X.-Y."/>
            <person name="Zhou Q.-M."/>
            <person name="Zhang T."/>
            <person name="Li H."/>
            <person name="Yu Y.-F."/>
            <person name="Zhang X.-L."/>
            <person name="Hao X.-Y."/>
            <person name="Wang M."/>
            <person name="Wang L."/>
            <person name="Wei J.-C."/>
        </authorList>
    </citation>
    <scope>NUCLEOTIDE SEQUENCE [LARGE SCALE GENOMIC DNA]</scope>
    <source>
        <strain evidence="8">Z07020 / HMAS-L-300199</strain>
    </source>
</reference>
<dbReference type="InterPro" id="IPR046341">
    <property type="entry name" value="SET_dom_sf"/>
</dbReference>
<evidence type="ECO:0000256" key="1">
    <source>
        <dbReference type="ARBA" id="ARBA00022723"/>
    </source>
</evidence>
<keyword evidence="2 4" id="KW-0863">Zinc-finger</keyword>
<dbReference type="Gene3D" id="1.10.220.160">
    <property type="match status" value="1"/>
</dbReference>
<dbReference type="InterPro" id="IPR001214">
    <property type="entry name" value="SET_dom"/>
</dbReference>
<name>U1FUL7_ENDPU</name>
<dbReference type="EMBL" id="KE721517">
    <property type="protein sequence ID" value="ERF68502.1"/>
    <property type="molecule type" value="Genomic_DNA"/>
</dbReference>
<dbReference type="GeneID" id="19240589"/>
<feature type="domain" description="SET" evidence="5">
    <location>
        <begin position="8"/>
        <end position="263"/>
    </location>
</feature>
<keyword evidence="8" id="KW-1185">Reference proteome</keyword>
<dbReference type="Pfam" id="PF01753">
    <property type="entry name" value="zf-MYND"/>
    <property type="match status" value="1"/>
</dbReference>
<accession>U1FUL7</accession>
<evidence type="ECO:0000259" key="5">
    <source>
        <dbReference type="PROSITE" id="PS50280"/>
    </source>
</evidence>
<dbReference type="PANTHER" id="PTHR12197:SF251">
    <property type="entry name" value="EG:BACR7C10.4 PROTEIN"/>
    <property type="match status" value="1"/>
</dbReference>
<dbReference type="Gene3D" id="2.170.270.10">
    <property type="entry name" value="SET domain"/>
    <property type="match status" value="1"/>
</dbReference>
<organism evidence="7 8">
    <name type="scientific">Endocarpon pusillum (strain Z07020 / HMAS-L-300199)</name>
    <name type="common">Lichen-forming fungus</name>
    <dbReference type="NCBI Taxonomy" id="1263415"/>
    <lineage>
        <taxon>Eukaryota</taxon>
        <taxon>Fungi</taxon>
        <taxon>Dikarya</taxon>
        <taxon>Ascomycota</taxon>
        <taxon>Pezizomycotina</taxon>
        <taxon>Eurotiomycetes</taxon>
        <taxon>Chaetothyriomycetidae</taxon>
        <taxon>Verrucariales</taxon>
        <taxon>Verrucariaceae</taxon>
        <taxon>Endocarpon</taxon>
    </lineage>
</organism>
<dbReference type="PANTHER" id="PTHR12197">
    <property type="entry name" value="HISTONE-LYSINE N-METHYLTRANSFERASE SMYD"/>
    <property type="match status" value="1"/>
</dbReference>
<evidence type="ECO:0000313" key="7">
    <source>
        <dbReference type="EMBL" id="ERF68502.1"/>
    </source>
</evidence>
<dbReference type="HOGENOM" id="CLU_018406_5_3_1"/>
<dbReference type="RefSeq" id="XP_007805853.1">
    <property type="nucleotide sequence ID" value="XM_007807662.1"/>
</dbReference>
<keyword evidence="1" id="KW-0479">Metal-binding</keyword>
<gene>
    <name evidence="7" type="ORF">EPUS_05641</name>
</gene>
<dbReference type="PROSITE" id="PS50280">
    <property type="entry name" value="SET"/>
    <property type="match status" value="1"/>
</dbReference>
<dbReference type="InterPro" id="IPR050869">
    <property type="entry name" value="H3K4_H4K5_MeTrfase"/>
</dbReference>
<keyword evidence="3" id="KW-0862">Zinc</keyword>
<dbReference type="OMA" id="HSCDYNS"/>
<dbReference type="SUPFAM" id="SSF82199">
    <property type="entry name" value="SET domain"/>
    <property type="match status" value="1"/>
</dbReference>
<dbReference type="InterPro" id="IPR002893">
    <property type="entry name" value="Znf_MYND"/>
</dbReference>
<sequence length="515" mass="59141">MAHRTLEQHISVDMTHKKRCNETGWGLYASTNIAAREAIISIERPLVISLDIPRLKDTCYECLGYGSEAYRNPERIAWEEDKKLQVCTGCHVVRYCSKECQTLSWKSVHKHECSLFARLHPNILPNNVRAILQLLLLRKANRLPHGEWDAFMNLESHLQQWESRNGRQWEDIGLMARGTKEYAGTDLSEETLREVFGKLLVNCFTMVSPFYDPLGLALHPLAALVNHSCNYNAFVRFDTSSHCLSVLALRPIARDEQIVVSYIDATNPRHVRQKELQDKYFFDCACSKCSDYVTKEEGVPQLPESSEHLLVEQRAFELLAAAQKDTSITGPIQKCQYGIHILRKTGAWPLHRQPLASLRQQLVVSLIAAGQIHLAFVHAWIQYRSIDPKLMTEKHHPIRLVHLWLVIVLLKRIYFASFSPTDLPIQKYTITSNSIMHIKLIHYLHWALMKRVGDDDDGTFAQVVRHHFIQDGGYEKQRYPIAKRDDFLKEAEKLKACTTEILEKELVWGESGAAA</sequence>
<evidence type="ECO:0000256" key="4">
    <source>
        <dbReference type="PROSITE-ProRule" id="PRU00134"/>
    </source>
</evidence>
<dbReference type="PROSITE" id="PS50865">
    <property type="entry name" value="ZF_MYND_2"/>
    <property type="match status" value="1"/>
</dbReference>
<dbReference type="Proteomes" id="UP000019373">
    <property type="component" value="Unassembled WGS sequence"/>
</dbReference>
<dbReference type="GO" id="GO:0005634">
    <property type="term" value="C:nucleus"/>
    <property type="evidence" value="ECO:0007669"/>
    <property type="project" value="TreeGrafter"/>
</dbReference>
<dbReference type="eggNOG" id="KOG2084">
    <property type="taxonomic scope" value="Eukaryota"/>
</dbReference>
<dbReference type="Pfam" id="PF00856">
    <property type="entry name" value="SET"/>
    <property type="match status" value="1"/>
</dbReference>
<dbReference type="SMART" id="SM00317">
    <property type="entry name" value="SET"/>
    <property type="match status" value="1"/>
</dbReference>
<dbReference type="CDD" id="cd20071">
    <property type="entry name" value="SET_SMYD"/>
    <property type="match status" value="1"/>
</dbReference>
<feature type="domain" description="MYND-type" evidence="6">
    <location>
        <begin position="59"/>
        <end position="113"/>
    </location>
</feature>
<dbReference type="AlphaFoldDB" id="U1FUL7"/>
<dbReference type="Gene3D" id="6.10.140.2220">
    <property type="match status" value="1"/>
</dbReference>
<proteinExistence type="predicted"/>
<evidence type="ECO:0000256" key="3">
    <source>
        <dbReference type="ARBA" id="ARBA00022833"/>
    </source>
</evidence>
<evidence type="ECO:0000256" key="2">
    <source>
        <dbReference type="ARBA" id="ARBA00022771"/>
    </source>
</evidence>
<evidence type="ECO:0000313" key="8">
    <source>
        <dbReference type="Proteomes" id="UP000019373"/>
    </source>
</evidence>
<protein>
    <submittedName>
        <fullName evidence="7">Uncharacterized protein</fullName>
    </submittedName>
</protein>
<evidence type="ECO:0000259" key="6">
    <source>
        <dbReference type="PROSITE" id="PS50865"/>
    </source>
</evidence>
<dbReference type="GO" id="GO:0008270">
    <property type="term" value="F:zinc ion binding"/>
    <property type="evidence" value="ECO:0007669"/>
    <property type="project" value="UniProtKB-KW"/>
</dbReference>